<dbReference type="Proteomes" id="UP000199473">
    <property type="component" value="Unassembled WGS sequence"/>
</dbReference>
<dbReference type="STRING" id="1123062.SAMN02745775_11263"/>
<evidence type="ECO:0000256" key="2">
    <source>
        <dbReference type="ARBA" id="ARBA00022989"/>
    </source>
</evidence>
<evidence type="ECO:0000256" key="4">
    <source>
        <dbReference type="SAM" id="Phobius"/>
    </source>
</evidence>
<gene>
    <name evidence="6" type="ORF">SAMN02745775_11263</name>
</gene>
<dbReference type="Gene3D" id="6.10.140.1320">
    <property type="match status" value="1"/>
</dbReference>
<dbReference type="AlphaFoldDB" id="A0A1I4DRN9"/>
<dbReference type="OrthoDB" id="7284889at2"/>
<feature type="domain" description="HIG1" evidence="5">
    <location>
        <begin position="1"/>
        <end position="64"/>
    </location>
</feature>
<dbReference type="PROSITE" id="PS51503">
    <property type="entry name" value="HIG1"/>
    <property type="match status" value="1"/>
</dbReference>
<sequence>MVTFLMVLVVLSMLGTLGVMFAGMLGLVRSDEGGGARSNKLMRARVVMQGVTLVLFLLLVLVKA</sequence>
<evidence type="ECO:0000256" key="1">
    <source>
        <dbReference type="ARBA" id="ARBA00022692"/>
    </source>
</evidence>
<evidence type="ECO:0000313" key="7">
    <source>
        <dbReference type="Proteomes" id="UP000199473"/>
    </source>
</evidence>
<dbReference type="EMBL" id="FOSQ01000012">
    <property type="protein sequence ID" value="SFK96214.1"/>
    <property type="molecule type" value="Genomic_DNA"/>
</dbReference>
<dbReference type="InterPro" id="IPR007667">
    <property type="entry name" value="Hypoxia_induced_domain"/>
</dbReference>
<keyword evidence="7" id="KW-1185">Reference proteome</keyword>
<feature type="transmembrane region" description="Helical" evidence="4">
    <location>
        <begin position="46"/>
        <end position="62"/>
    </location>
</feature>
<dbReference type="Pfam" id="PF04588">
    <property type="entry name" value="HIG_1_N"/>
    <property type="match status" value="1"/>
</dbReference>
<reference evidence="6 7" key="1">
    <citation type="submission" date="2016-10" db="EMBL/GenBank/DDBJ databases">
        <authorList>
            <person name="de Groot N.N."/>
        </authorList>
    </citation>
    <scope>NUCLEOTIDE SEQUENCE [LARGE SCALE GENOMIC DNA]</scope>
    <source>
        <strain evidence="6 7">DSM 19981</strain>
    </source>
</reference>
<evidence type="ECO:0000313" key="6">
    <source>
        <dbReference type="EMBL" id="SFK96214.1"/>
    </source>
</evidence>
<proteinExistence type="predicted"/>
<keyword evidence="2 4" id="KW-1133">Transmembrane helix</keyword>
<keyword evidence="1 4" id="KW-0812">Transmembrane</keyword>
<evidence type="ECO:0000256" key="3">
    <source>
        <dbReference type="ARBA" id="ARBA00023136"/>
    </source>
</evidence>
<organism evidence="6 7">
    <name type="scientific">Falsiroseomonas stagni DSM 19981</name>
    <dbReference type="NCBI Taxonomy" id="1123062"/>
    <lineage>
        <taxon>Bacteria</taxon>
        <taxon>Pseudomonadati</taxon>
        <taxon>Pseudomonadota</taxon>
        <taxon>Alphaproteobacteria</taxon>
        <taxon>Acetobacterales</taxon>
        <taxon>Roseomonadaceae</taxon>
        <taxon>Falsiroseomonas</taxon>
    </lineage>
</organism>
<accession>A0A1I4DRN9</accession>
<protein>
    <submittedName>
        <fullName evidence="6">Hypoxia induced protein conserved region</fullName>
    </submittedName>
</protein>
<name>A0A1I4DRN9_9PROT</name>
<dbReference type="RefSeq" id="WP_092962320.1">
    <property type="nucleotide sequence ID" value="NZ_FOSQ01000012.1"/>
</dbReference>
<evidence type="ECO:0000259" key="5">
    <source>
        <dbReference type="PROSITE" id="PS51503"/>
    </source>
</evidence>
<keyword evidence="3 4" id="KW-0472">Membrane</keyword>